<dbReference type="Proteomes" id="UP000184932">
    <property type="component" value="Unassembled WGS sequence"/>
</dbReference>
<feature type="signal peptide" evidence="1">
    <location>
        <begin position="1"/>
        <end position="24"/>
    </location>
</feature>
<sequence length="279" mass="28865">MVKRVRPWAAAVCCIWIWAGPGAAQVACSEIVDMVTVWADVRGVEVEFGPQSRFDDAMQGCTATDATIRFDSAPLVLTAERISVEGVTLEAWVRGAAQDPGILVVQAEGLSPLGAGRAWDFGAQVGWDRAKGRLVIAEGEVRGPADATLLSLRGALRLADLAVDALHMRAEGRGAFDALVLPLLARESPEAWSGALATGLEALPEEVAPRESRVALAGWLAQAGPDAGGLTLVLRTGAPLEVAPLLAALRGEGALGPALAGGALQAWFEPPAAEGQAGE</sequence>
<evidence type="ECO:0000313" key="2">
    <source>
        <dbReference type="EMBL" id="SIN82675.1"/>
    </source>
</evidence>
<organism evidence="2 3">
    <name type="scientific">Vannielia litorea</name>
    <dbReference type="NCBI Taxonomy" id="1217970"/>
    <lineage>
        <taxon>Bacteria</taxon>
        <taxon>Pseudomonadati</taxon>
        <taxon>Pseudomonadota</taxon>
        <taxon>Alphaproteobacteria</taxon>
        <taxon>Rhodobacterales</taxon>
        <taxon>Paracoccaceae</taxon>
        <taxon>Vannielia</taxon>
    </lineage>
</organism>
<feature type="chain" id="PRO_5009935655" evidence="1">
    <location>
        <begin position="25"/>
        <end position="279"/>
    </location>
</feature>
<dbReference type="AlphaFoldDB" id="A0A1N6EI14"/>
<keyword evidence="3" id="KW-1185">Reference proteome</keyword>
<gene>
    <name evidence="2" type="ORF">SAMN05444002_0811</name>
</gene>
<accession>A0A1N6EI14</accession>
<evidence type="ECO:0000256" key="1">
    <source>
        <dbReference type="SAM" id="SignalP"/>
    </source>
</evidence>
<reference evidence="3" key="1">
    <citation type="submission" date="2016-11" db="EMBL/GenBank/DDBJ databases">
        <authorList>
            <person name="Varghese N."/>
            <person name="Submissions S."/>
        </authorList>
    </citation>
    <scope>NUCLEOTIDE SEQUENCE [LARGE SCALE GENOMIC DNA]</scope>
    <source>
        <strain evidence="3">DSM 29440</strain>
    </source>
</reference>
<keyword evidence="1" id="KW-0732">Signal</keyword>
<proteinExistence type="predicted"/>
<dbReference type="EMBL" id="FSRL01000001">
    <property type="protein sequence ID" value="SIN82675.1"/>
    <property type="molecule type" value="Genomic_DNA"/>
</dbReference>
<evidence type="ECO:0000313" key="3">
    <source>
        <dbReference type="Proteomes" id="UP000184932"/>
    </source>
</evidence>
<dbReference type="STRING" id="1217970.SAMN05444002_0811"/>
<name>A0A1N6EI14_9RHOB</name>
<protein>
    <submittedName>
        <fullName evidence="2">Uncharacterized protein</fullName>
    </submittedName>
</protein>